<proteinExistence type="predicted"/>
<reference evidence="1" key="2">
    <citation type="submission" date="2018-05" db="EMBL/GenBank/DDBJ databases">
        <title>OmerRS3 (Oryza meridionalis Reference Sequence Version 3).</title>
        <authorList>
            <person name="Zhang J."/>
            <person name="Kudrna D."/>
            <person name="Lee S."/>
            <person name="Talag J."/>
            <person name="Welchert J."/>
            <person name="Wing R.A."/>
        </authorList>
    </citation>
    <scope>NUCLEOTIDE SEQUENCE [LARGE SCALE GENOMIC DNA]</scope>
    <source>
        <strain evidence="1">cv. OR44</strain>
    </source>
</reference>
<dbReference type="AlphaFoldDB" id="A0A0E0EPI7"/>
<reference evidence="1" key="1">
    <citation type="submission" date="2015-04" db="UniProtKB">
        <authorList>
            <consortium name="EnsemblPlants"/>
        </authorList>
    </citation>
    <scope>IDENTIFICATION</scope>
</reference>
<name>A0A0E0EPI7_9ORYZ</name>
<dbReference type="Gramene" id="OMERI09G00850.1">
    <property type="protein sequence ID" value="OMERI09G00850.1"/>
    <property type="gene ID" value="OMERI09G00850"/>
</dbReference>
<organism evidence="1">
    <name type="scientific">Oryza meridionalis</name>
    <dbReference type="NCBI Taxonomy" id="40149"/>
    <lineage>
        <taxon>Eukaryota</taxon>
        <taxon>Viridiplantae</taxon>
        <taxon>Streptophyta</taxon>
        <taxon>Embryophyta</taxon>
        <taxon>Tracheophyta</taxon>
        <taxon>Spermatophyta</taxon>
        <taxon>Magnoliopsida</taxon>
        <taxon>Liliopsida</taxon>
        <taxon>Poales</taxon>
        <taxon>Poaceae</taxon>
        <taxon>BOP clade</taxon>
        <taxon>Oryzoideae</taxon>
        <taxon>Oryzeae</taxon>
        <taxon>Oryzinae</taxon>
        <taxon>Oryza</taxon>
    </lineage>
</organism>
<protein>
    <submittedName>
        <fullName evidence="1">Uncharacterized protein</fullName>
    </submittedName>
</protein>
<evidence type="ECO:0000313" key="2">
    <source>
        <dbReference type="Proteomes" id="UP000008021"/>
    </source>
</evidence>
<sequence>MYLPAVDEDKDISIAKPQHAAGGWQEGCTALRRPMDGGAWQHWLRKASRHGRMGGRNHARNQKYIRKEIQFNKGLKYPE</sequence>
<dbReference type="HOGENOM" id="CLU_2610125_0_0_1"/>
<dbReference type="EnsemblPlants" id="OMERI09G00850.1">
    <property type="protein sequence ID" value="OMERI09G00850.1"/>
    <property type="gene ID" value="OMERI09G00850"/>
</dbReference>
<keyword evidence="2" id="KW-1185">Reference proteome</keyword>
<accession>A0A0E0EPI7</accession>
<dbReference type="Proteomes" id="UP000008021">
    <property type="component" value="Chromosome 9"/>
</dbReference>
<evidence type="ECO:0000313" key="1">
    <source>
        <dbReference type="EnsemblPlants" id="OMERI09G00850.1"/>
    </source>
</evidence>